<feature type="region of interest" description="Disordered" evidence="1">
    <location>
        <begin position="509"/>
        <end position="541"/>
    </location>
</feature>
<evidence type="ECO:0000313" key="2">
    <source>
        <dbReference type="EMBL" id="KAF2992917.1"/>
    </source>
</evidence>
<name>A0A9P4T436_CURKU</name>
<reference evidence="2" key="1">
    <citation type="submission" date="2019-04" db="EMBL/GenBank/DDBJ databases">
        <title>Sequencing of skin fungus with MAO and IRED activity.</title>
        <authorList>
            <person name="Marsaioli A.J."/>
            <person name="Bonatto J.M.C."/>
            <person name="Reis Junior O."/>
        </authorList>
    </citation>
    <scope>NUCLEOTIDE SEQUENCE</scope>
    <source>
        <strain evidence="2">30M1</strain>
    </source>
</reference>
<dbReference type="EMBL" id="SWKU01000068">
    <property type="protein sequence ID" value="KAF2992917.1"/>
    <property type="molecule type" value="Genomic_DNA"/>
</dbReference>
<accession>A0A9P4T436</accession>
<dbReference type="OrthoDB" id="3786611at2759"/>
<feature type="compositionally biased region" description="Polar residues" evidence="1">
    <location>
        <begin position="13"/>
        <end position="28"/>
    </location>
</feature>
<feature type="region of interest" description="Disordered" evidence="1">
    <location>
        <begin position="1"/>
        <end position="28"/>
    </location>
</feature>
<gene>
    <name evidence="2" type="ORF">E8E13_000285</name>
</gene>
<feature type="compositionally biased region" description="Acidic residues" evidence="1">
    <location>
        <begin position="381"/>
        <end position="395"/>
    </location>
</feature>
<organism evidence="2 3">
    <name type="scientific">Curvularia kusanoi</name>
    <name type="common">Cochliobolus kusanoi</name>
    <dbReference type="NCBI Taxonomy" id="90978"/>
    <lineage>
        <taxon>Eukaryota</taxon>
        <taxon>Fungi</taxon>
        <taxon>Dikarya</taxon>
        <taxon>Ascomycota</taxon>
        <taxon>Pezizomycotina</taxon>
        <taxon>Dothideomycetes</taxon>
        <taxon>Pleosporomycetidae</taxon>
        <taxon>Pleosporales</taxon>
        <taxon>Pleosporineae</taxon>
        <taxon>Pleosporaceae</taxon>
        <taxon>Curvularia</taxon>
    </lineage>
</organism>
<feature type="region of interest" description="Disordered" evidence="1">
    <location>
        <begin position="356"/>
        <end position="402"/>
    </location>
</feature>
<keyword evidence="3" id="KW-1185">Reference proteome</keyword>
<feature type="compositionally biased region" description="Basic and acidic residues" evidence="1">
    <location>
        <begin position="509"/>
        <end position="523"/>
    </location>
</feature>
<dbReference type="AlphaFoldDB" id="A0A9P4T436"/>
<protein>
    <submittedName>
        <fullName evidence="2">Uncharacterized protein</fullName>
    </submittedName>
</protein>
<evidence type="ECO:0000256" key="1">
    <source>
        <dbReference type="SAM" id="MobiDB-lite"/>
    </source>
</evidence>
<proteinExistence type="predicted"/>
<sequence>MDRPLHSEAVTAITPTTSTDGKDNTASLGGQTITVRTWRIPQTSHGEEQAEKNSAASICSDVAKYSSEWTSLISLYRVMPAEWTASEARWRNFVAGRSNDTAPALDAGRLHVPSSSTKPDWQVRGEGEERFSKVLTAAHEKCTVCTTVREVEADVALSEDERAARLAGLAHEVPKLRLRSTGNLQALVPRSERSGASEEALLVIGEQSRRDACLTREVTAERGERWRCGLPTFDVTGLEVKRGWDDRGATGALLKSGNETSLLGEVIANPALVERARVFQDNKAMVKRVIDEADTLHCLSTAEKETYSTVAAEAWELERDLVRLEKMQQAIKARVHSAEAGYSVNHYNAKRCSDRRKSWEDTGSHPVRYGSLGLHRKTDTESDVEESESEIEEAVTTEKESGHAVDPFQQRIELASSPTPLALTIASLRNGVVQVAQSVAVPNPDYGQRDRGFASIRDDPLHRVVVGAYLPSIQGSTRPGNGREATTTTAEKANKVDSIVDEEYLIDEVEMHSENPAAHEGRGPRRLPITHSSHTRPRWRS</sequence>
<dbReference type="Proteomes" id="UP000801428">
    <property type="component" value="Unassembled WGS sequence"/>
</dbReference>
<comment type="caution">
    <text evidence="2">The sequence shown here is derived from an EMBL/GenBank/DDBJ whole genome shotgun (WGS) entry which is preliminary data.</text>
</comment>
<evidence type="ECO:0000313" key="3">
    <source>
        <dbReference type="Proteomes" id="UP000801428"/>
    </source>
</evidence>